<proteinExistence type="predicted"/>
<dbReference type="GeneID" id="63026749"/>
<protein>
    <submittedName>
        <fullName evidence="1">Uncharacterized protein</fullName>
    </submittedName>
</protein>
<dbReference type="EMBL" id="MH450129">
    <property type="protein sequence ID" value="AXH44931.1"/>
    <property type="molecule type" value="Genomic_DNA"/>
</dbReference>
<sequence>MVNTTVITVRPLQRPLRAIRWDGDYRSGVDIARALNGRVIVWPVPKGYGHSMRRDYEHDRSTGAVFNHAAAFLVVYRHGADNDPQRVDAGTWFVWDDDEVKIIEGDDEFDGQYTVDDEDAAPR</sequence>
<name>A0A345KPH9_9CAUD</name>
<gene>
    <name evidence="1" type="primary">68</name>
    <name evidence="1" type="ORF">SEA_RIBEYE_68</name>
</gene>
<evidence type="ECO:0000313" key="2">
    <source>
        <dbReference type="Proteomes" id="UP000257630"/>
    </source>
</evidence>
<dbReference type="RefSeq" id="YP_010002202.1">
    <property type="nucleotide sequence ID" value="NC_053241.1"/>
</dbReference>
<evidence type="ECO:0000313" key="1">
    <source>
        <dbReference type="EMBL" id="AXH44931.1"/>
    </source>
</evidence>
<dbReference type="KEGG" id="vg:63026749"/>
<organism evidence="1 2">
    <name type="scientific">Gordonia phage Ribeye</name>
    <dbReference type="NCBI Taxonomy" id="2250417"/>
    <lineage>
        <taxon>Viruses</taxon>
        <taxon>Duplodnaviria</taxon>
        <taxon>Heunggongvirae</taxon>
        <taxon>Uroviricota</taxon>
        <taxon>Caudoviricetes</taxon>
        <taxon>Stackebrandtviridae</taxon>
        <taxon>Schenleyvirinae</taxon>
        <taxon>Kroosvirus</taxon>
        <taxon>Kroosvirus ribeye</taxon>
    </lineage>
</organism>
<accession>A0A345KPH9</accession>
<keyword evidence="2" id="KW-1185">Reference proteome</keyword>
<dbReference type="Proteomes" id="UP000257630">
    <property type="component" value="Segment"/>
</dbReference>
<reference evidence="1 2" key="1">
    <citation type="submission" date="2018-06" db="EMBL/GenBank/DDBJ databases">
        <authorList>
            <person name="Plymale R.C."/>
            <person name="Vermillion C.D."/>
            <person name="Bowman H."/>
            <person name="Gills J.R."/>
            <person name="Wooten L.C."/>
            <person name="Askins J.L."/>
            <person name="Brownlee C.M."/>
            <person name="Davis H.K."/>
            <person name="Edmondson E.M."/>
            <person name="Edwards S.L."/>
            <person name="Haberman K.L."/>
            <person name="Jacobs K.R."/>
            <person name="Jones G.C."/>
            <person name="Livingston L.W."/>
            <person name="Masengale M.E."/>
            <person name="Morrison C.M."/>
            <person name="Mullins A.M."/>
            <person name="Pate M.D."/>
            <person name="Pennington B.T."/>
            <person name="Pickard K.N."/>
            <person name="Rainwater D.R."/>
            <person name="Studdard A.C."/>
            <person name="Walker A.L."/>
            <person name="Reyna N.S."/>
            <person name="Garlena R.A."/>
            <person name="Russell D.A."/>
            <person name="Pope W.H."/>
            <person name="Jacobs-Sera D."/>
            <person name="Hendrix R.W."/>
            <person name="Hatfull G.F."/>
        </authorList>
    </citation>
    <scope>NUCLEOTIDE SEQUENCE [LARGE SCALE GENOMIC DNA]</scope>
</reference>